<dbReference type="Gene3D" id="2.170.130.10">
    <property type="entry name" value="TonB-dependent receptor, plug domain"/>
    <property type="match status" value="1"/>
</dbReference>
<reference evidence="1" key="1">
    <citation type="submission" date="2018-05" db="EMBL/GenBank/DDBJ databases">
        <authorList>
            <person name="Lanie J.A."/>
            <person name="Ng W.-L."/>
            <person name="Kazmierczak K.M."/>
            <person name="Andrzejewski T.M."/>
            <person name="Davidsen T.M."/>
            <person name="Wayne K.J."/>
            <person name="Tettelin H."/>
            <person name="Glass J.I."/>
            <person name="Rusch D."/>
            <person name="Podicherti R."/>
            <person name="Tsui H.-C.T."/>
            <person name="Winkler M.E."/>
        </authorList>
    </citation>
    <scope>NUCLEOTIDE SEQUENCE</scope>
</reference>
<dbReference type="InterPro" id="IPR037066">
    <property type="entry name" value="Plug_dom_sf"/>
</dbReference>
<evidence type="ECO:0000313" key="1">
    <source>
        <dbReference type="EMBL" id="SVD85413.1"/>
    </source>
</evidence>
<protein>
    <recommendedName>
        <fullName evidence="2">TonB-dependent receptor plug domain-containing protein</fullName>
    </recommendedName>
</protein>
<dbReference type="AlphaFoldDB" id="A0A382YQB7"/>
<dbReference type="EMBL" id="UINC01177655">
    <property type="protein sequence ID" value="SVD85413.1"/>
    <property type="molecule type" value="Genomic_DNA"/>
</dbReference>
<name>A0A382YQB7_9ZZZZ</name>
<organism evidence="1">
    <name type="scientific">marine metagenome</name>
    <dbReference type="NCBI Taxonomy" id="408172"/>
    <lineage>
        <taxon>unclassified sequences</taxon>
        <taxon>metagenomes</taxon>
        <taxon>ecological metagenomes</taxon>
    </lineage>
</organism>
<proteinExistence type="predicted"/>
<gene>
    <name evidence="1" type="ORF">METZ01_LOCUS438267</name>
</gene>
<dbReference type="SUPFAM" id="SSF56935">
    <property type="entry name" value="Porins"/>
    <property type="match status" value="1"/>
</dbReference>
<sequence>MKNSIVIFLALVFVTFTSNFLYAEKTEQVEEIIVTAQKREASLQDTPIALTAFNETTLEQKGVYNFFDIGHSVPNLLINKQPASNNNAGFSIRG</sequence>
<evidence type="ECO:0008006" key="2">
    <source>
        <dbReference type="Google" id="ProtNLM"/>
    </source>
</evidence>
<feature type="non-terminal residue" evidence="1">
    <location>
        <position position="94"/>
    </location>
</feature>
<accession>A0A382YQB7</accession>